<accession>A0A8S5LW57</accession>
<organism evidence="1">
    <name type="scientific">Herelleviridae sp. ct7M529</name>
    <dbReference type="NCBI Taxonomy" id="2826787"/>
    <lineage>
        <taxon>Viruses</taxon>
        <taxon>Duplodnaviria</taxon>
        <taxon>Heunggongvirae</taxon>
        <taxon>Uroviricota</taxon>
        <taxon>Caudoviricetes</taxon>
        <taxon>Herelleviridae</taxon>
    </lineage>
</organism>
<evidence type="ECO:0000313" key="1">
    <source>
        <dbReference type="EMBL" id="DAD74204.1"/>
    </source>
</evidence>
<dbReference type="EMBL" id="BK014754">
    <property type="protein sequence ID" value="DAD74204.1"/>
    <property type="molecule type" value="Genomic_DNA"/>
</dbReference>
<reference evidence="1" key="1">
    <citation type="journal article" date="2021" name="Proc. Natl. Acad. Sci. U.S.A.">
        <title>A Catalog of Tens of Thousands of Viruses from Human Metagenomes Reveals Hidden Associations with Chronic Diseases.</title>
        <authorList>
            <person name="Tisza M.J."/>
            <person name="Buck C.B."/>
        </authorList>
    </citation>
    <scope>NUCLEOTIDE SEQUENCE</scope>
    <source>
        <strain evidence="1">Ct7M529</strain>
    </source>
</reference>
<name>A0A8S5LW57_9CAUD</name>
<protein>
    <submittedName>
        <fullName evidence="1">Uncharacterized protein</fullName>
    </submittedName>
</protein>
<sequence>MATNVINGNMTTLYYLLWARYASNHIRSDYPQQWKMKIMMTVFEYGPTWSKRLEIQDKMRSLSDDEIQKGTIMTYNTAMNPDGAPTTETWETLKGINSQNKNLYQRGKLDSYAYIDQILKTDVTREFVEKFKNFFDIMASPGEKLEYDLSKIAQLQSMDLQYVSGNPNEPLFGSYLTATFEEMFPSVSDWLDFYRTCGIPTTIPEV</sequence>
<proteinExistence type="predicted"/>